<feature type="transmembrane region" description="Helical" evidence="5">
    <location>
        <begin position="93"/>
        <end position="116"/>
    </location>
</feature>
<dbReference type="OrthoDB" id="430821at2759"/>
<feature type="transmembrane region" description="Helical" evidence="5">
    <location>
        <begin position="122"/>
        <end position="142"/>
    </location>
</feature>
<evidence type="ECO:0000256" key="5">
    <source>
        <dbReference type="SAM" id="Phobius"/>
    </source>
</evidence>
<dbReference type="OMA" id="KWHASTR"/>
<dbReference type="eggNOG" id="KOG4619">
    <property type="taxonomic scope" value="Eukaryota"/>
</dbReference>
<organism evidence="6">
    <name type="scientific">Amphimedon queenslandica</name>
    <name type="common">Sponge</name>
    <dbReference type="NCBI Taxonomy" id="400682"/>
    <lineage>
        <taxon>Eukaryota</taxon>
        <taxon>Metazoa</taxon>
        <taxon>Porifera</taxon>
        <taxon>Demospongiae</taxon>
        <taxon>Heteroscleromorpha</taxon>
        <taxon>Haplosclerida</taxon>
        <taxon>Niphatidae</taxon>
        <taxon>Amphimedon</taxon>
    </lineage>
</organism>
<dbReference type="GO" id="GO:0016020">
    <property type="term" value="C:membrane"/>
    <property type="evidence" value="ECO:0007669"/>
    <property type="project" value="UniProtKB-SubCell"/>
</dbReference>
<dbReference type="PANTHER" id="PTHR21706:SF15">
    <property type="entry name" value="TRANSMEMBRANE PROTEIN 65"/>
    <property type="match status" value="1"/>
</dbReference>
<sequence>MPSPRLCSLLLRRRDSVRNFALISLQSSCGSYSTATSRTSIDGTTSLSQEGARRLVSVLSEKERLYLSQALSDTTSFPEDEKVQRPTNRQLQLVLTEAALPFVGFGFLDNAVMIIAGEYIDITIGVALGISTMAAAALGNLISDLCGLGLADSVEALCRRLGLPNPKLTTPQLRHNSVRWMQRIGRVIGVTIGCLLGMCPLYWFDQQSHTADTGSSKDGHSLA</sequence>
<evidence type="ECO:0000313" key="7">
    <source>
        <dbReference type="Proteomes" id="UP000007879"/>
    </source>
</evidence>
<gene>
    <name evidence="6" type="primary">100635472</name>
</gene>
<dbReference type="Proteomes" id="UP000007879">
    <property type="component" value="Unassembled WGS sequence"/>
</dbReference>
<dbReference type="EnsemblMetazoa" id="XM_003383447.3">
    <property type="protein sequence ID" value="XP_003383495.1"/>
    <property type="gene ID" value="LOC100635472"/>
</dbReference>
<keyword evidence="4 5" id="KW-0472">Membrane</keyword>
<accession>A0A1X7VPR4</accession>
<dbReference type="Pfam" id="PF10507">
    <property type="entry name" value="TMEM65"/>
    <property type="match status" value="1"/>
</dbReference>
<evidence type="ECO:0000313" key="6">
    <source>
        <dbReference type="EnsemblMetazoa" id="Aqu2.1.41388_001"/>
    </source>
</evidence>
<dbReference type="EnsemblMetazoa" id="Aqu2.1.41388_001">
    <property type="protein sequence ID" value="Aqu2.1.41388_001"/>
    <property type="gene ID" value="Aqu2.1.41388"/>
</dbReference>
<evidence type="ECO:0008006" key="8">
    <source>
        <dbReference type="Google" id="ProtNLM"/>
    </source>
</evidence>
<evidence type="ECO:0000256" key="1">
    <source>
        <dbReference type="ARBA" id="ARBA00004141"/>
    </source>
</evidence>
<keyword evidence="2 5" id="KW-0812">Transmembrane</keyword>
<keyword evidence="3 5" id="KW-1133">Transmembrane helix</keyword>
<feature type="transmembrane region" description="Helical" evidence="5">
    <location>
        <begin position="184"/>
        <end position="204"/>
    </location>
</feature>
<protein>
    <recommendedName>
        <fullName evidence="8">Transmembrane protein 65</fullName>
    </recommendedName>
</protein>
<reference evidence="7" key="1">
    <citation type="journal article" date="2010" name="Nature">
        <title>The Amphimedon queenslandica genome and the evolution of animal complexity.</title>
        <authorList>
            <person name="Srivastava M."/>
            <person name="Simakov O."/>
            <person name="Chapman J."/>
            <person name="Fahey B."/>
            <person name="Gauthier M.E."/>
            <person name="Mitros T."/>
            <person name="Richards G.S."/>
            <person name="Conaco C."/>
            <person name="Dacre M."/>
            <person name="Hellsten U."/>
            <person name="Larroux C."/>
            <person name="Putnam N.H."/>
            <person name="Stanke M."/>
            <person name="Adamska M."/>
            <person name="Darling A."/>
            <person name="Degnan S.M."/>
            <person name="Oakley T.H."/>
            <person name="Plachetzki D.C."/>
            <person name="Zhai Y."/>
            <person name="Adamski M."/>
            <person name="Calcino A."/>
            <person name="Cummins S.F."/>
            <person name="Goodstein D.M."/>
            <person name="Harris C."/>
            <person name="Jackson D.J."/>
            <person name="Leys S.P."/>
            <person name="Shu S."/>
            <person name="Woodcroft B.J."/>
            <person name="Vervoort M."/>
            <person name="Kosik K.S."/>
            <person name="Manning G."/>
            <person name="Degnan B.M."/>
            <person name="Rokhsar D.S."/>
        </authorList>
    </citation>
    <scope>NUCLEOTIDE SEQUENCE [LARGE SCALE GENOMIC DNA]</scope>
</reference>
<proteinExistence type="predicted"/>
<dbReference type="KEGG" id="aqu:100635472"/>
<dbReference type="STRING" id="400682.A0A1X7VPR4"/>
<evidence type="ECO:0000256" key="4">
    <source>
        <dbReference type="ARBA" id="ARBA00023136"/>
    </source>
</evidence>
<dbReference type="InParanoid" id="A0A1X7VPR4"/>
<dbReference type="PANTHER" id="PTHR21706">
    <property type="entry name" value="TRANSMEMBRANE PROTEIN 65"/>
    <property type="match status" value="1"/>
</dbReference>
<dbReference type="InterPro" id="IPR019537">
    <property type="entry name" value="TMEM65"/>
</dbReference>
<reference evidence="6" key="2">
    <citation type="submission" date="2017-05" db="UniProtKB">
        <authorList>
            <consortium name="EnsemblMetazoa"/>
        </authorList>
    </citation>
    <scope>IDENTIFICATION</scope>
</reference>
<evidence type="ECO:0000256" key="2">
    <source>
        <dbReference type="ARBA" id="ARBA00022692"/>
    </source>
</evidence>
<name>A0A1X7VPR4_AMPQE</name>
<comment type="subcellular location">
    <subcellularLocation>
        <location evidence="1">Membrane</location>
        <topology evidence="1">Multi-pass membrane protein</topology>
    </subcellularLocation>
</comment>
<dbReference type="GO" id="GO:0005739">
    <property type="term" value="C:mitochondrion"/>
    <property type="evidence" value="ECO:0007669"/>
    <property type="project" value="TreeGrafter"/>
</dbReference>
<keyword evidence="7" id="KW-1185">Reference proteome</keyword>
<evidence type="ECO:0000256" key="3">
    <source>
        <dbReference type="ARBA" id="ARBA00022989"/>
    </source>
</evidence>
<dbReference type="AlphaFoldDB" id="A0A1X7VPR4"/>